<evidence type="ECO:0000313" key="3">
    <source>
        <dbReference type="Proteomes" id="UP000265520"/>
    </source>
</evidence>
<name>A0A392PP43_9FABA</name>
<evidence type="ECO:0000313" key="2">
    <source>
        <dbReference type="EMBL" id="MCI13417.1"/>
    </source>
</evidence>
<protein>
    <submittedName>
        <fullName evidence="2">Alpha-galactosidase</fullName>
    </submittedName>
</protein>
<evidence type="ECO:0000259" key="1">
    <source>
        <dbReference type="Pfam" id="PF17801"/>
    </source>
</evidence>
<dbReference type="Gene3D" id="2.60.40.1180">
    <property type="entry name" value="Golgi alpha-mannosidase II"/>
    <property type="match status" value="1"/>
</dbReference>
<dbReference type="InterPro" id="IPR013780">
    <property type="entry name" value="Glyco_hydro_b"/>
</dbReference>
<proteinExistence type="predicted"/>
<reference evidence="2 3" key="1">
    <citation type="journal article" date="2018" name="Front. Plant Sci.">
        <title>Red Clover (Trifolium pratense) and Zigzag Clover (T. medium) - A Picture of Genomic Similarities and Differences.</title>
        <authorList>
            <person name="Dluhosova J."/>
            <person name="Istvanek J."/>
            <person name="Nedelnik J."/>
            <person name="Repkova J."/>
        </authorList>
    </citation>
    <scope>NUCLEOTIDE SEQUENCE [LARGE SCALE GENOMIC DNA]</scope>
    <source>
        <strain evidence="3">cv. 10/8</strain>
        <tissue evidence="2">Leaf</tissue>
    </source>
</reference>
<comment type="caution">
    <text evidence="2">The sequence shown here is derived from an EMBL/GenBank/DDBJ whole genome shotgun (WGS) entry which is preliminary data.</text>
</comment>
<accession>A0A392PP43</accession>
<feature type="domain" description="Alpha galactosidase C-terminal" evidence="1">
    <location>
        <begin position="5"/>
        <end position="72"/>
    </location>
</feature>
<dbReference type="Proteomes" id="UP000265520">
    <property type="component" value="Unassembled WGS sequence"/>
</dbReference>
<sequence length="75" mass="8035">MFYVGEVYVAFFNLSEQKAVISAQTSDLAKVLPGRDSSSCKGSEVWSGSDIVITQGTLSAEVEMHGTALFVLNCN</sequence>
<dbReference type="Pfam" id="PF17801">
    <property type="entry name" value="Melibiase_C"/>
    <property type="match status" value="1"/>
</dbReference>
<dbReference type="SUPFAM" id="SSF51011">
    <property type="entry name" value="Glycosyl hydrolase domain"/>
    <property type="match status" value="1"/>
</dbReference>
<keyword evidence="3" id="KW-1185">Reference proteome</keyword>
<dbReference type="AlphaFoldDB" id="A0A392PP43"/>
<dbReference type="EMBL" id="LXQA010088168">
    <property type="protein sequence ID" value="MCI13417.1"/>
    <property type="molecule type" value="Genomic_DNA"/>
</dbReference>
<dbReference type="InterPro" id="IPR041233">
    <property type="entry name" value="Melibiase_C"/>
</dbReference>
<organism evidence="2 3">
    <name type="scientific">Trifolium medium</name>
    <dbReference type="NCBI Taxonomy" id="97028"/>
    <lineage>
        <taxon>Eukaryota</taxon>
        <taxon>Viridiplantae</taxon>
        <taxon>Streptophyta</taxon>
        <taxon>Embryophyta</taxon>
        <taxon>Tracheophyta</taxon>
        <taxon>Spermatophyta</taxon>
        <taxon>Magnoliopsida</taxon>
        <taxon>eudicotyledons</taxon>
        <taxon>Gunneridae</taxon>
        <taxon>Pentapetalae</taxon>
        <taxon>rosids</taxon>
        <taxon>fabids</taxon>
        <taxon>Fabales</taxon>
        <taxon>Fabaceae</taxon>
        <taxon>Papilionoideae</taxon>
        <taxon>50 kb inversion clade</taxon>
        <taxon>NPAAA clade</taxon>
        <taxon>Hologalegina</taxon>
        <taxon>IRL clade</taxon>
        <taxon>Trifolieae</taxon>
        <taxon>Trifolium</taxon>
    </lineage>
</organism>